<feature type="non-terminal residue" evidence="1">
    <location>
        <position position="1"/>
    </location>
</feature>
<organism evidence="1 2">
    <name type="scientific">Polyporus arcularius HHB13444</name>
    <dbReference type="NCBI Taxonomy" id="1314778"/>
    <lineage>
        <taxon>Eukaryota</taxon>
        <taxon>Fungi</taxon>
        <taxon>Dikarya</taxon>
        <taxon>Basidiomycota</taxon>
        <taxon>Agaricomycotina</taxon>
        <taxon>Agaricomycetes</taxon>
        <taxon>Polyporales</taxon>
        <taxon>Polyporaceae</taxon>
        <taxon>Polyporus</taxon>
    </lineage>
</organism>
<reference evidence="1 2" key="1">
    <citation type="journal article" date="2019" name="Nat. Ecol. Evol.">
        <title>Megaphylogeny resolves global patterns of mushroom evolution.</title>
        <authorList>
            <person name="Varga T."/>
            <person name="Krizsan K."/>
            <person name="Foldi C."/>
            <person name="Dima B."/>
            <person name="Sanchez-Garcia M."/>
            <person name="Sanchez-Ramirez S."/>
            <person name="Szollosi G.J."/>
            <person name="Szarkandi J.G."/>
            <person name="Papp V."/>
            <person name="Albert L."/>
            <person name="Andreopoulos W."/>
            <person name="Angelini C."/>
            <person name="Antonin V."/>
            <person name="Barry K.W."/>
            <person name="Bougher N.L."/>
            <person name="Buchanan P."/>
            <person name="Buyck B."/>
            <person name="Bense V."/>
            <person name="Catcheside P."/>
            <person name="Chovatia M."/>
            <person name="Cooper J."/>
            <person name="Damon W."/>
            <person name="Desjardin D."/>
            <person name="Finy P."/>
            <person name="Geml J."/>
            <person name="Haridas S."/>
            <person name="Hughes K."/>
            <person name="Justo A."/>
            <person name="Karasinski D."/>
            <person name="Kautmanova I."/>
            <person name="Kiss B."/>
            <person name="Kocsube S."/>
            <person name="Kotiranta H."/>
            <person name="LaButti K.M."/>
            <person name="Lechner B.E."/>
            <person name="Liimatainen K."/>
            <person name="Lipzen A."/>
            <person name="Lukacs Z."/>
            <person name="Mihaltcheva S."/>
            <person name="Morgado L.N."/>
            <person name="Niskanen T."/>
            <person name="Noordeloos M.E."/>
            <person name="Ohm R.A."/>
            <person name="Ortiz-Santana B."/>
            <person name="Ovrebo C."/>
            <person name="Racz N."/>
            <person name="Riley R."/>
            <person name="Savchenko A."/>
            <person name="Shiryaev A."/>
            <person name="Soop K."/>
            <person name="Spirin V."/>
            <person name="Szebenyi C."/>
            <person name="Tomsovsky M."/>
            <person name="Tulloss R.E."/>
            <person name="Uehling J."/>
            <person name="Grigoriev I.V."/>
            <person name="Vagvolgyi C."/>
            <person name="Papp T."/>
            <person name="Martin F.M."/>
            <person name="Miettinen O."/>
            <person name="Hibbett D.S."/>
            <person name="Nagy L.G."/>
        </authorList>
    </citation>
    <scope>NUCLEOTIDE SEQUENCE [LARGE SCALE GENOMIC DNA]</scope>
    <source>
        <strain evidence="1 2">HHB13444</strain>
    </source>
</reference>
<evidence type="ECO:0000313" key="1">
    <source>
        <dbReference type="EMBL" id="TFK86682.1"/>
    </source>
</evidence>
<dbReference type="EMBL" id="ML211188">
    <property type="protein sequence ID" value="TFK86682.1"/>
    <property type="molecule type" value="Genomic_DNA"/>
</dbReference>
<accession>A0A5C3PBK4</accession>
<dbReference type="Proteomes" id="UP000308197">
    <property type="component" value="Unassembled WGS sequence"/>
</dbReference>
<proteinExistence type="predicted"/>
<evidence type="ECO:0008006" key="3">
    <source>
        <dbReference type="Google" id="ProtNLM"/>
    </source>
</evidence>
<feature type="non-terminal residue" evidence="1">
    <location>
        <position position="337"/>
    </location>
</feature>
<dbReference type="InParanoid" id="A0A5C3PBK4"/>
<evidence type="ECO:0000313" key="2">
    <source>
        <dbReference type="Proteomes" id="UP000308197"/>
    </source>
</evidence>
<dbReference type="AlphaFoldDB" id="A0A5C3PBK4"/>
<protein>
    <recommendedName>
        <fullName evidence="3">Reverse transcriptase domain-containing protein</fullName>
    </recommendedName>
</protein>
<sequence length="337" mass="37392">GPPAALSLPSDPKVFVTDPTGIKDATVKYFTELFQRAPRAPSQKPWMTTPSVVTIREHLRALLRKGNARPAPGPDLWEKWCIKALSDSALSLVLDLVNYEILHSHFPDSVKPAIMTTIFKRGSRTDLSNYRGITCSNLIKNLPFAWLNHHLSAYITQQGILPETQVATQPGVQARDLTSFLSHGFDRLEPEGFYDAVRAYGLPESLIALDQSAQHNVPCQVKTVHGLTQTFTLSGVTQQGGPFSPLKSTLTTSMANHWLRDVLQDMPDNLTFVTHQGSRGKPHTPDDRLRLCTQMVEAMDDSILLMPTLAATTKSALFADRFQAAYGWETNWSKSLL</sequence>
<name>A0A5C3PBK4_9APHY</name>
<gene>
    <name evidence="1" type="ORF">K466DRAFT_473922</name>
</gene>
<keyword evidence="2" id="KW-1185">Reference proteome</keyword>